<name>A0ACC0V7G5_9HYPO</name>
<sequence length="492" mass="53810">MDGWMDVSDTAAFTAVPKLRSLVLTSVSIPEGAQDTSLEVQVTTAPIFDLEARADSLAYTVVPITVNFGTNITRHYRSGSMLGLNGTGVIVDETNYLGFKNSDAVAFLSCDPAGNGSSPDPGSMLLTLMNSEPLAIVLYTTRLKWCSLDYHLLNFTTVFSMVDSREANAIVGHLRNNTGGLEMGSKTTIFGSAPHMYTTLEDLVRRDASVAMGIIYGVTGLVGVLFIGLMIYTYHSGGMGHRPFISRQTFRLRVCYGTRGIAQTLLDTLPIIKFKQQKSTDDVENVVVEMAATDGRDATRSQGHDDDNIEAEAQGAASNANRVNTDTDAATPATGDSEGLEDRLACSICVEDFVTGEDVRVLPCDHHFHPACVDTWLVKVSGTCPLCRVDLNKRKNRNRKNLETRRRLSASERRRQRVARFFRFGRPGNSSGEEGADAPRRPSQARRGEGQAADGAAAAEGGEEERRRRITNSLRDRFRIFTRVHGSGRRDS</sequence>
<proteinExistence type="predicted"/>
<protein>
    <submittedName>
        <fullName evidence="1">Uncharacterized protein</fullName>
    </submittedName>
</protein>
<comment type="caution">
    <text evidence="1">The sequence shown here is derived from an EMBL/GenBank/DDBJ whole genome shotgun (WGS) entry which is preliminary data.</text>
</comment>
<organism evidence="1 2">
    <name type="scientific">Trichothecium roseum</name>
    <dbReference type="NCBI Taxonomy" id="47278"/>
    <lineage>
        <taxon>Eukaryota</taxon>
        <taxon>Fungi</taxon>
        <taxon>Dikarya</taxon>
        <taxon>Ascomycota</taxon>
        <taxon>Pezizomycotina</taxon>
        <taxon>Sordariomycetes</taxon>
        <taxon>Hypocreomycetidae</taxon>
        <taxon>Hypocreales</taxon>
        <taxon>Hypocreales incertae sedis</taxon>
        <taxon>Trichothecium</taxon>
    </lineage>
</organism>
<reference evidence="1" key="1">
    <citation type="submission" date="2022-10" db="EMBL/GenBank/DDBJ databases">
        <title>Complete Genome of Trichothecium roseum strain YXFP-22015, a Plant Pathogen Isolated from Citrus.</title>
        <authorList>
            <person name="Wang Y."/>
            <person name="Zhu L."/>
        </authorList>
    </citation>
    <scope>NUCLEOTIDE SEQUENCE</scope>
    <source>
        <strain evidence="1">YXFP-22015</strain>
    </source>
</reference>
<evidence type="ECO:0000313" key="1">
    <source>
        <dbReference type="EMBL" id="KAI9901799.1"/>
    </source>
</evidence>
<accession>A0ACC0V7G5</accession>
<evidence type="ECO:0000313" key="2">
    <source>
        <dbReference type="Proteomes" id="UP001163324"/>
    </source>
</evidence>
<gene>
    <name evidence="1" type="ORF">N3K66_003616</name>
</gene>
<dbReference type="EMBL" id="CM047942">
    <property type="protein sequence ID" value="KAI9901799.1"/>
    <property type="molecule type" value="Genomic_DNA"/>
</dbReference>
<dbReference type="Proteomes" id="UP001163324">
    <property type="component" value="Chromosome 3"/>
</dbReference>
<keyword evidence="2" id="KW-1185">Reference proteome</keyword>